<proteinExistence type="predicted"/>
<evidence type="ECO:0000256" key="1">
    <source>
        <dbReference type="ARBA" id="ARBA00004685"/>
    </source>
</evidence>
<evidence type="ECO:0008006" key="5">
    <source>
        <dbReference type="Google" id="ProtNLM"/>
    </source>
</evidence>
<keyword evidence="4" id="KW-1185">Reference proteome</keyword>
<feature type="compositionally biased region" description="Low complexity" evidence="2">
    <location>
        <begin position="215"/>
        <end position="226"/>
    </location>
</feature>
<feature type="compositionally biased region" description="Basic and acidic residues" evidence="2">
    <location>
        <begin position="198"/>
        <end position="207"/>
    </location>
</feature>
<evidence type="ECO:0000256" key="2">
    <source>
        <dbReference type="SAM" id="MobiDB-lite"/>
    </source>
</evidence>
<dbReference type="PANTHER" id="PTHR48182:SF3">
    <property type="entry name" value="DUF676 DOMAIN-CONTAINING PROTEIN"/>
    <property type="match status" value="1"/>
</dbReference>
<accession>A0ABY0FSW8</accession>
<dbReference type="InterPro" id="IPR029058">
    <property type="entry name" value="AB_hydrolase_fold"/>
</dbReference>
<gene>
    <name evidence="3" type="ORF">AA0119_g11954</name>
</gene>
<sequence length="564" mass="63537">MAFAKISSWPRRAILHTTSKRETPGGSSGQDLCQRCNNVIRNFERAFTLPDGWGAQDKEVMFRLQEAALGLKQWKNSIRWCATPDHECFSEADNEKLVQLVLASLRKENSGLFETIGQHISDVAKLLVFIEQLYIHGDDEEASRETKEKNFKRLDTALECLAMQLVPLSAYAELVFQPSHTIEFIPIAPSNTLQAMEARKRSSKPKDQQAPAFLMSSSDPMPSPQSVRAETSQEVTITQDLVLSPEDEAEIERFAVPDDTKGLHVLVEPTETSSDLAIEYYIPRVSFECPLIDISIIAVHGLQGDSYKTWTDSESGKLWLRDLLPLSQGFGNARIMTFGYDARPWLKSANKISARWFNSAESLLADVRSMRMTTNTPYGKPIMFIGHSLGGIVIKRALVNAQMLKNSMKYRDISQSTKSIVVFGTPGFEGEQDVEYRLAVQRIFEAAGVKQDEALEAMNECSYMIADASEWLPRLSRQFLVTSFYEREKYNGVLVVDENQARGNFANQTTIGLDANHHTICQFASENDKGFAEVHRAMYMHLIKISKALDAEEHPPTQAFLREE</sequence>
<dbReference type="Gene3D" id="3.40.50.1820">
    <property type="entry name" value="alpha/beta hydrolase"/>
    <property type="match status" value="1"/>
</dbReference>
<dbReference type="InterPro" id="IPR052374">
    <property type="entry name" value="SERAC1"/>
</dbReference>
<evidence type="ECO:0000313" key="4">
    <source>
        <dbReference type="Proteomes" id="UP000293195"/>
    </source>
</evidence>
<protein>
    <recommendedName>
        <fullName evidence="5">DUF676 domain-containing protein</fullName>
    </recommendedName>
</protein>
<comment type="caution">
    <text evidence="3">The sequence shown here is derived from an EMBL/GenBank/DDBJ whole genome shotgun (WGS) entry which is preliminary data.</text>
</comment>
<organism evidence="3 4">
    <name type="scientific">Alternaria tenuissima</name>
    <dbReference type="NCBI Taxonomy" id="119927"/>
    <lineage>
        <taxon>Eukaryota</taxon>
        <taxon>Fungi</taxon>
        <taxon>Dikarya</taxon>
        <taxon>Ascomycota</taxon>
        <taxon>Pezizomycotina</taxon>
        <taxon>Dothideomycetes</taxon>
        <taxon>Pleosporomycetidae</taxon>
        <taxon>Pleosporales</taxon>
        <taxon>Pleosporineae</taxon>
        <taxon>Pleosporaceae</taxon>
        <taxon>Alternaria</taxon>
        <taxon>Alternaria sect. Alternaria</taxon>
        <taxon>Alternaria alternata complex</taxon>
    </lineage>
</organism>
<name>A0ABY0FSW8_9PLEO</name>
<dbReference type="EMBL" id="PDXF01000101">
    <property type="protein sequence ID" value="RYN88307.1"/>
    <property type="molecule type" value="Genomic_DNA"/>
</dbReference>
<dbReference type="PANTHER" id="PTHR48182">
    <property type="entry name" value="PROTEIN SERAC1"/>
    <property type="match status" value="1"/>
</dbReference>
<reference evidence="4" key="1">
    <citation type="journal article" date="2019" name="bioRxiv">
        <title>Genomics, evolutionary history and diagnostics of the Alternaria alternata species group including apple and Asian pear pathotypes.</title>
        <authorList>
            <person name="Armitage A.D."/>
            <person name="Cockerton H.M."/>
            <person name="Sreenivasaprasad S."/>
            <person name="Woodhall J.W."/>
            <person name="Lane C.R."/>
            <person name="Harrison R.J."/>
            <person name="Clarkson J.P."/>
        </authorList>
    </citation>
    <scope>NUCLEOTIDE SEQUENCE [LARGE SCALE GENOMIC DNA]</scope>
    <source>
        <strain evidence="4">FERA 635</strain>
    </source>
</reference>
<dbReference type="SUPFAM" id="SSF53474">
    <property type="entry name" value="alpha/beta-Hydrolases"/>
    <property type="match status" value="1"/>
</dbReference>
<comment type="pathway">
    <text evidence="1">Mycotoxin biosynthesis.</text>
</comment>
<dbReference type="Proteomes" id="UP000293195">
    <property type="component" value="Unassembled WGS sequence"/>
</dbReference>
<feature type="region of interest" description="Disordered" evidence="2">
    <location>
        <begin position="198"/>
        <end position="232"/>
    </location>
</feature>
<evidence type="ECO:0000313" key="3">
    <source>
        <dbReference type="EMBL" id="RYN88307.1"/>
    </source>
</evidence>